<comment type="caution">
    <text evidence="7">The sequence shown here is derived from an EMBL/GenBank/DDBJ whole genome shotgun (WGS) entry which is preliminary data.</text>
</comment>
<evidence type="ECO:0000313" key="7">
    <source>
        <dbReference type="EMBL" id="MBU3813084.1"/>
    </source>
</evidence>
<dbReference type="InterPro" id="IPR008928">
    <property type="entry name" value="6-hairpin_glycosidase_sf"/>
</dbReference>
<dbReference type="GO" id="GO:0030246">
    <property type="term" value="F:carbohydrate binding"/>
    <property type="evidence" value="ECO:0007669"/>
    <property type="project" value="InterPro"/>
</dbReference>
<keyword evidence="7" id="KW-0326">Glycosidase</keyword>
<dbReference type="PROSITE" id="PS51257">
    <property type="entry name" value="PROKAR_LIPOPROTEIN"/>
    <property type="match status" value="1"/>
</dbReference>
<dbReference type="InterPro" id="IPR012939">
    <property type="entry name" value="Glyco_hydro_92"/>
</dbReference>
<dbReference type="PANTHER" id="PTHR12143:SF39">
    <property type="entry name" value="SECRETED PROTEIN"/>
    <property type="match status" value="1"/>
</dbReference>
<comment type="cofactor">
    <cofactor evidence="1">
        <name>Ca(2+)</name>
        <dbReference type="ChEBI" id="CHEBI:29108"/>
    </cofactor>
</comment>
<feature type="domain" description="Glycosyl hydrolase family 92" evidence="5">
    <location>
        <begin position="277"/>
        <end position="756"/>
    </location>
</feature>
<dbReference type="Pfam" id="PF17678">
    <property type="entry name" value="Glyco_hydro_92N"/>
    <property type="match status" value="1"/>
</dbReference>
<dbReference type="GO" id="GO:0000224">
    <property type="term" value="F:peptide-N4-(N-acetyl-beta-glucosaminyl)asparagine amidase activity"/>
    <property type="evidence" value="ECO:0007669"/>
    <property type="project" value="TreeGrafter"/>
</dbReference>
<dbReference type="GO" id="GO:0016798">
    <property type="term" value="F:hydrolase activity, acting on glycosyl bonds"/>
    <property type="evidence" value="ECO:0007669"/>
    <property type="project" value="UniProtKB-KW"/>
</dbReference>
<sequence length="766" mass="86083">MKVSDMKPTKTILLGIFAVALAGCGTATVEKDYTQYVNPFIGTGGHGHTYPGAIVPNGMIHPSPDTRFQEWDACAGYYYPDSTINGFSHTHLSGTGCSDYGDVLLMPTVGKQQLEGETGNKQILPYASSFSHDKESASPGYYSVFLDRYGVKAELTATKRAALHRYTFPESQDAGFILDLDYSIQFLNQRNRALTLEQVNDSTLRGYKYTSGWAWQQDEYFYAVFSKPFTCTIIADSVKQKNGKMAPGRCKALLKFKTRQDEQVLVKVALSAVDAEGARQNLDEISGWDFDGVREQARRAWNTWLSKIDVETQNEEQKRIFYTALYHTAISPALFTDADGRYRSMDRKIRTASADKPMYTVFSLWDTFRALHPLLTIIDPQQNSLYIQTLLRQYQEGGILPMWELAGNYTGTMIGYNAVPVIVDAYLKGDRSFDADLALKACLRSAEYDTIAPVATTGYLLHNALMPISKYYKNKIGYIPCDKELESVAKGLEYAYADWCISQLAGALGDADTQRLYEERGRNYRNYYDSSTGFMRGKDLQGKWRTPFNPNASTHRADDYCEGNAWQWTWFVPHDIEGLADLMGGREAMLARLDTLFTTDAKLEGEQISADITGLIGQYAHGNEPSHHIIYMYNTLGQPWKAQELVDKVLREQYFDDPNGLSGNEDCGQMSAWYVLNAMGFYQPCPGKPMYSIGRPLFDAVTLHLPEGKTFRITTVNNAPANKYIQSVTLNGTPLDTPFFDHATLMQGGTLEFNMTDRPTEWGTVK</sequence>
<evidence type="ECO:0000256" key="4">
    <source>
        <dbReference type="SAM" id="SignalP"/>
    </source>
</evidence>
<evidence type="ECO:0000259" key="6">
    <source>
        <dbReference type="Pfam" id="PF17678"/>
    </source>
</evidence>
<evidence type="ECO:0000313" key="8">
    <source>
        <dbReference type="Proteomes" id="UP000824236"/>
    </source>
</evidence>
<dbReference type="FunFam" id="1.20.1050.60:FF:000001">
    <property type="entry name" value="Putative alpha-1,2-mannosidase"/>
    <property type="match status" value="1"/>
</dbReference>
<keyword evidence="7" id="KW-0378">Hydrolase</keyword>
<dbReference type="NCBIfam" id="TIGR01180">
    <property type="entry name" value="aman2_put"/>
    <property type="match status" value="1"/>
</dbReference>
<dbReference type="EMBL" id="JAHLFO010000009">
    <property type="protein sequence ID" value="MBU3813084.1"/>
    <property type="molecule type" value="Genomic_DNA"/>
</dbReference>
<evidence type="ECO:0000259" key="5">
    <source>
        <dbReference type="Pfam" id="PF07971"/>
    </source>
</evidence>
<name>A0A9E2KFK5_9BACE</name>
<dbReference type="InterPro" id="IPR041371">
    <property type="entry name" value="GH92_N"/>
</dbReference>
<reference evidence="7" key="2">
    <citation type="submission" date="2021-04" db="EMBL/GenBank/DDBJ databases">
        <authorList>
            <person name="Gilroy R."/>
        </authorList>
    </citation>
    <scope>NUCLEOTIDE SEQUENCE</scope>
    <source>
        <strain evidence="7">B3-3758</strain>
    </source>
</reference>
<accession>A0A9E2KFK5</accession>
<evidence type="ECO:0000256" key="2">
    <source>
        <dbReference type="ARBA" id="ARBA00011245"/>
    </source>
</evidence>
<dbReference type="GO" id="GO:0005829">
    <property type="term" value="C:cytosol"/>
    <property type="evidence" value="ECO:0007669"/>
    <property type="project" value="TreeGrafter"/>
</dbReference>
<gene>
    <name evidence="7" type="ORF">H9791_01055</name>
</gene>
<dbReference type="Gene3D" id="1.20.1050.60">
    <property type="entry name" value="alpha-1,2-mannosidase"/>
    <property type="match status" value="1"/>
</dbReference>
<dbReference type="EC" id="3.2.1.-" evidence="7"/>
<keyword evidence="4" id="KW-0732">Signal</keyword>
<dbReference type="InterPro" id="IPR014718">
    <property type="entry name" value="GH-type_carb-bd"/>
</dbReference>
<comment type="subunit">
    <text evidence="2">Monomer.</text>
</comment>
<dbReference type="SUPFAM" id="SSF48208">
    <property type="entry name" value="Six-hairpin glycosidases"/>
    <property type="match status" value="1"/>
</dbReference>
<dbReference type="InterPro" id="IPR005887">
    <property type="entry name" value="GH92_a_mannosidase_put"/>
</dbReference>
<keyword evidence="3" id="KW-0106">Calcium</keyword>
<feature type="chain" id="PRO_5039426215" evidence="4">
    <location>
        <begin position="23"/>
        <end position="766"/>
    </location>
</feature>
<dbReference type="InterPro" id="IPR050883">
    <property type="entry name" value="PNGase"/>
</dbReference>
<dbReference type="Pfam" id="PF07971">
    <property type="entry name" value="Glyco_hydro_92"/>
    <property type="match status" value="1"/>
</dbReference>
<dbReference type="PANTHER" id="PTHR12143">
    <property type="entry name" value="PEPTIDE N-GLYCANASE PNGASE -RELATED"/>
    <property type="match status" value="1"/>
</dbReference>
<proteinExistence type="predicted"/>
<reference evidence="7" key="1">
    <citation type="journal article" date="2021" name="PeerJ">
        <title>Extensive microbial diversity within the chicken gut microbiome revealed by metagenomics and culture.</title>
        <authorList>
            <person name="Gilroy R."/>
            <person name="Ravi A."/>
            <person name="Getino M."/>
            <person name="Pursley I."/>
            <person name="Horton D.L."/>
            <person name="Alikhan N.F."/>
            <person name="Baker D."/>
            <person name="Gharbi K."/>
            <person name="Hall N."/>
            <person name="Watson M."/>
            <person name="Adriaenssens E.M."/>
            <person name="Foster-Nyarko E."/>
            <person name="Jarju S."/>
            <person name="Secka A."/>
            <person name="Antonio M."/>
            <person name="Oren A."/>
            <person name="Chaudhuri R.R."/>
            <person name="La Ragione R."/>
            <person name="Hildebrand F."/>
            <person name="Pallen M.J."/>
        </authorList>
    </citation>
    <scope>NUCLEOTIDE SEQUENCE</scope>
    <source>
        <strain evidence="7">B3-3758</strain>
    </source>
</reference>
<dbReference type="AlphaFoldDB" id="A0A9E2KFK5"/>
<dbReference type="Gene3D" id="1.20.1610.10">
    <property type="entry name" value="alpha-1,2-mannosidases domains"/>
    <property type="match status" value="1"/>
</dbReference>
<dbReference type="Gene3D" id="2.70.98.10">
    <property type="match status" value="1"/>
</dbReference>
<organism evidence="7 8">
    <name type="scientific">Candidatus Bacteroides intestinipullorum</name>
    <dbReference type="NCBI Taxonomy" id="2838471"/>
    <lineage>
        <taxon>Bacteria</taxon>
        <taxon>Pseudomonadati</taxon>
        <taxon>Bacteroidota</taxon>
        <taxon>Bacteroidia</taxon>
        <taxon>Bacteroidales</taxon>
        <taxon>Bacteroidaceae</taxon>
        <taxon>Bacteroides</taxon>
    </lineage>
</organism>
<dbReference type="FunFam" id="3.30.2080.10:FF:000001">
    <property type="entry name" value="Alpha-1,2-mannosidase subfamily"/>
    <property type="match status" value="1"/>
</dbReference>
<feature type="domain" description="Glycosyl hydrolase family 92 N-terminal" evidence="6">
    <location>
        <begin position="36"/>
        <end position="271"/>
    </location>
</feature>
<dbReference type="GO" id="GO:0005975">
    <property type="term" value="P:carbohydrate metabolic process"/>
    <property type="evidence" value="ECO:0007669"/>
    <property type="project" value="InterPro"/>
</dbReference>
<dbReference type="FunFam" id="1.20.1610.10:FF:000001">
    <property type="entry name" value="Putative alpha-1,2-mannosidase"/>
    <property type="match status" value="1"/>
</dbReference>
<feature type="signal peptide" evidence="4">
    <location>
        <begin position="1"/>
        <end position="22"/>
    </location>
</feature>
<evidence type="ECO:0000256" key="3">
    <source>
        <dbReference type="ARBA" id="ARBA00022837"/>
    </source>
</evidence>
<dbReference type="Proteomes" id="UP000824236">
    <property type="component" value="Unassembled WGS sequence"/>
</dbReference>
<dbReference type="GO" id="GO:0006516">
    <property type="term" value="P:glycoprotein catabolic process"/>
    <property type="evidence" value="ECO:0007669"/>
    <property type="project" value="TreeGrafter"/>
</dbReference>
<dbReference type="Gene3D" id="3.30.2080.10">
    <property type="entry name" value="GH92 mannosidase domain"/>
    <property type="match status" value="1"/>
</dbReference>
<protein>
    <submittedName>
        <fullName evidence="7">GH92 family glycosyl hydrolase</fullName>
        <ecNumber evidence="7">3.2.1.-</ecNumber>
    </submittedName>
</protein>
<evidence type="ECO:0000256" key="1">
    <source>
        <dbReference type="ARBA" id="ARBA00001913"/>
    </source>
</evidence>